<dbReference type="Proteomes" id="UP000189818">
    <property type="component" value="Unassembled WGS sequence"/>
</dbReference>
<dbReference type="InterPro" id="IPR011050">
    <property type="entry name" value="Pectin_lyase_fold/virulence"/>
</dbReference>
<dbReference type="AlphaFoldDB" id="A0A1T5FEF5"/>
<dbReference type="SUPFAM" id="SSF51126">
    <property type="entry name" value="Pectin lyase-like"/>
    <property type="match status" value="1"/>
</dbReference>
<reference evidence="2" key="1">
    <citation type="submission" date="2017-02" db="EMBL/GenBank/DDBJ databases">
        <authorList>
            <person name="Varghese N."/>
            <person name="Submissions S."/>
        </authorList>
    </citation>
    <scope>NUCLEOTIDE SEQUENCE [LARGE SCALE GENOMIC DNA]</scope>
    <source>
        <strain evidence="2">UM2</strain>
    </source>
</reference>
<protein>
    <submittedName>
        <fullName evidence="1">Right handed beta helix region</fullName>
    </submittedName>
</protein>
<dbReference type="InterPro" id="IPR012334">
    <property type="entry name" value="Pectin_lyas_fold"/>
</dbReference>
<name>A0A1T5FEF5_9SPHN</name>
<organism evidence="1 2">
    <name type="scientific">Rhizorhabdus histidinilytica</name>
    <dbReference type="NCBI Taxonomy" id="439228"/>
    <lineage>
        <taxon>Bacteria</taxon>
        <taxon>Pseudomonadati</taxon>
        <taxon>Pseudomonadota</taxon>
        <taxon>Alphaproteobacteria</taxon>
        <taxon>Sphingomonadales</taxon>
        <taxon>Sphingomonadaceae</taxon>
        <taxon>Rhizorhabdus</taxon>
    </lineage>
</organism>
<gene>
    <name evidence="1" type="ORF">SAMN06295920_109103</name>
</gene>
<keyword evidence="2" id="KW-1185">Reference proteome</keyword>
<dbReference type="STRING" id="439228.SAMN06295920_109103"/>
<dbReference type="Gene3D" id="2.160.20.10">
    <property type="entry name" value="Single-stranded right-handed beta-helix, Pectin lyase-like"/>
    <property type="match status" value="1"/>
</dbReference>
<dbReference type="EMBL" id="FUYM01000009">
    <property type="protein sequence ID" value="SKB94522.1"/>
    <property type="molecule type" value="Genomic_DNA"/>
</dbReference>
<sequence length="355" mass="38135">MLKQVQHDDRDFISLSCLWGRMRFAVPFLLTLAAPLPAAPFTVEETGAGFATLAGAVAAVGDRTATIRIAPGRYGDCVVQTAGRITYRAERPLTAIFDGGICEGKAVLVLRGRGAAVDGLVFQNLRVADGNGAGIRIERGPLTVANSLFRDSEEGILGGGDDPASDIVIDRSTFIGLGRCDRGLACAHSIYLSAFRSVTVRRSRFEQGRGGHYVKSRSPRILVADCSFDDSQGRATNYMIDLPEGAAGRIERNIFVQGVDKDNHAALIAVAAESRRNPSAGLEVVRNRAQQVPAAAWPTSLVADWSGSPKAVEGNVLGRRIDPYLAVKPETPSFAARVKRRLRAYAVRFKDWLGG</sequence>
<accession>A0A1T5FEF5</accession>
<proteinExistence type="predicted"/>
<evidence type="ECO:0000313" key="1">
    <source>
        <dbReference type="EMBL" id="SKB94522.1"/>
    </source>
</evidence>
<evidence type="ECO:0000313" key="2">
    <source>
        <dbReference type="Proteomes" id="UP000189818"/>
    </source>
</evidence>